<sequence>MVTGNGLALWLVIASTASGTGLILWLLKLLIDASCAAAPATKPKPAPPVKAAPIWPPFPAPHAHTTTCTGETLTLTALQPHRARHAKPRNAA</sequence>
<protein>
    <submittedName>
        <fullName evidence="2">Uncharacterized protein</fullName>
    </submittedName>
</protein>
<keyword evidence="1" id="KW-0812">Transmembrane</keyword>
<organism evidence="2 3">
    <name type="scientific">Streptomyces scabiei</name>
    <dbReference type="NCBI Taxonomy" id="1930"/>
    <lineage>
        <taxon>Bacteria</taxon>
        <taxon>Bacillati</taxon>
        <taxon>Actinomycetota</taxon>
        <taxon>Actinomycetes</taxon>
        <taxon>Kitasatosporales</taxon>
        <taxon>Streptomycetaceae</taxon>
        <taxon>Streptomyces</taxon>
    </lineage>
</organism>
<dbReference type="AlphaFoldDB" id="A0A100JR12"/>
<dbReference type="EMBL" id="BCMM01000021">
    <property type="protein sequence ID" value="GAQ64106.1"/>
    <property type="molecule type" value="Genomic_DNA"/>
</dbReference>
<reference evidence="3" key="3">
    <citation type="submission" date="2016-02" db="EMBL/GenBank/DDBJ databases">
        <title>Draft genome of pathogenic Streptomyces sp. in Japan.</title>
        <authorList>
            <person name="Tomihama T."/>
            <person name="Ikenaga M."/>
            <person name="Sakai M."/>
            <person name="Okubo T."/>
            <person name="Ikeda S."/>
        </authorList>
    </citation>
    <scope>NUCLEOTIDE SEQUENCE [LARGE SCALE GENOMIC DNA]</scope>
    <source>
        <strain evidence="3">S58</strain>
    </source>
</reference>
<proteinExistence type="predicted"/>
<reference evidence="3" key="1">
    <citation type="submission" date="2015-11" db="EMBL/GenBank/DDBJ databases">
        <authorList>
            <consortium name="Cross-ministerial Strategic Innovation Promotion Program (SIP) consortium"/>
            <person name="Tomihama T."/>
            <person name="Ikenaga M."/>
            <person name="Sakai M."/>
            <person name="Okubo T."/>
            <person name="Ikeda S."/>
        </authorList>
    </citation>
    <scope>NUCLEOTIDE SEQUENCE [LARGE SCALE GENOMIC DNA]</scope>
    <source>
        <strain evidence="3">S58</strain>
    </source>
</reference>
<keyword evidence="1" id="KW-0472">Membrane</keyword>
<evidence type="ECO:0000313" key="2">
    <source>
        <dbReference type="EMBL" id="GAQ64106.1"/>
    </source>
</evidence>
<accession>A0A100JR12</accession>
<dbReference type="Proteomes" id="UP000067448">
    <property type="component" value="Unassembled WGS sequence"/>
</dbReference>
<reference evidence="2 3" key="2">
    <citation type="journal article" date="2016" name="Genome Announc.">
        <title>Draft Genome Sequences of Streptomyces scabiei S58, Streptomyces turgidiscabies T45, and Streptomyces acidiscabies a10, the Pathogens of Potato Common Scab, Isolated in Japan.</title>
        <authorList>
            <person name="Tomihama T."/>
            <person name="Nishi Y."/>
            <person name="Sakai M."/>
            <person name="Ikenaga M."/>
            <person name="Okubo T."/>
            <person name="Ikeda S."/>
        </authorList>
    </citation>
    <scope>NUCLEOTIDE SEQUENCE [LARGE SCALE GENOMIC DNA]</scope>
    <source>
        <strain evidence="2 3">S58</strain>
    </source>
</reference>
<evidence type="ECO:0000256" key="1">
    <source>
        <dbReference type="SAM" id="Phobius"/>
    </source>
</evidence>
<name>A0A100JR12_STRSC</name>
<evidence type="ECO:0000313" key="3">
    <source>
        <dbReference type="Proteomes" id="UP000067448"/>
    </source>
</evidence>
<feature type="transmembrane region" description="Helical" evidence="1">
    <location>
        <begin position="6"/>
        <end position="27"/>
    </location>
</feature>
<gene>
    <name evidence="2" type="ORF">SsS58_04496</name>
</gene>
<comment type="caution">
    <text evidence="2">The sequence shown here is derived from an EMBL/GenBank/DDBJ whole genome shotgun (WGS) entry which is preliminary data.</text>
</comment>
<keyword evidence="1" id="KW-1133">Transmembrane helix</keyword>